<dbReference type="InterPro" id="IPR050059">
    <property type="entry name" value="ATP_synthase_B_chain"/>
</dbReference>
<evidence type="ECO:0000256" key="7">
    <source>
        <dbReference type="ARBA" id="ARBA00023065"/>
    </source>
</evidence>
<keyword evidence="15" id="KW-0378">Hydrolase</keyword>
<evidence type="ECO:0000256" key="14">
    <source>
        <dbReference type="SAM" id="Phobius"/>
    </source>
</evidence>
<comment type="subcellular location">
    <subcellularLocation>
        <location evidence="12">Endomembrane system</location>
        <topology evidence="12">Single-pass membrane protein</topology>
    </subcellularLocation>
</comment>
<dbReference type="Proteomes" id="UP000094609">
    <property type="component" value="Chromosome"/>
</dbReference>
<comment type="function">
    <text evidence="11">Component of the F(0) channel, it forms part of the peripheral stalk, linking F(1) to F(0). The b'-subunit is a diverged and duplicated form of b found in plants and photosynthetic bacteria.</text>
</comment>
<keyword evidence="6 14" id="KW-1133">Transmembrane helix</keyword>
<evidence type="ECO:0000256" key="8">
    <source>
        <dbReference type="ARBA" id="ARBA00023136"/>
    </source>
</evidence>
<dbReference type="Pfam" id="PF00430">
    <property type="entry name" value="ATP-synt_B"/>
    <property type="match status" value="1"/>
</dbReference>
<gene>
    <name evidence="15" type="ORF">SHALO_0677</name>
</gene>
<evidence type="ECO:0000256" key="3">
    <source>
        <dbReference type="ARBA" id="ARBA00022547"/>
    </source>
</evidence>
<evidence type="ECO:0000256" key="1">
    <source>
        <dbReference type="ARBA" id="ARBA00005513"/>
    </source>
</evidence>
<evidence type="ECO:0000313" key="15">
    <source>
        <dbReference type="EMBL" id="AOO64460.1"/>
    </source>
</evidence>
<comment type="similarity">
    <text evidence="1 13">Belongs to the ATPase B chain family.</text>
</comment>
<dbReference type="GO" id="GO:0015986">
    <property type="term" value="P:proton motive force-driven ATP synthesis"/>
    <property type="evidence" value="ECO:0007669"/>
    <property type="project" value="InterPro"/>
</dbReference>
<dbReference type="KEGG" id="shal:SHALO_0677"/>
<keyword evidence="2 13" id="KW-0813">Transport</keyword>
<dbReference type="PATRIC" id="fig|1193502.14.peg.681"/>
<dbReference type="RefSeq" id="WP_069477368.1">
    <property type="nucleotide sequence ID" value="NZ_CP017111.1"/>
</dbReference>
<name>A0A1D7THN5_9BACT</name>
<keyword evidence="3 13" id="KW-0138">CF(0)</keyword>
<proteinExistence type="inferred from homology"/>
<keyword evidence="5 13" id="KW-0375">Hydrogen ion transport</keyword>
<evidence type="ECO:0000256" key="4">
    <source>
        <dbReference type="ARBA" id="ARBA00022692"/>
    </source>
</evidence>
<dbReference type="EC" id="3.6.3.14" evidence="15"/>
<dbReference type="AlphaFoldDB" id="A0A1D7THN5"/>
<dbReference type="InterPro" id="IPR002146">
    <property type="entry name" value="ATP_synth_b/b'su_bac/chlpt"/>
</dbReference>
<dbReference type="PANTHER" id="PTHR33445:SF1">
    <property type="entry name" value="ATP SYNTHASE SUBUNIT B"/>
    <property type="match status" value="1"/>
</dbReference>
<keyword evidence="4 13" id="KW-0812">Transmembrane</keyword>
<dbReference type="GO" id="GO:0045259">
    <property type="term" value="C:proton-transporting ATP synthase complex"/>
    <property type="evidence" value="ECO:0007669"/>
    <property type="project" value="UniProtKB-KW"/>
</dbReference>
<sequence length="140" mass="15652">MLDIIPALLLVTGTVFLVMLILLNKTLYKPLLEFIDNRNNSINRDLENAGKNASDVVAYYQEVETILSEGKMEAAKIREAALNEAKEKAGKRVEQKKSDLEAQSITFLKALESEKDEFKNGLLAQMPLFKESVAAKLSHI</sequence>
<organism evidence="15 16">
    <name type="scientific">Sulfurospirillum halorespirans DSM 13726</name>
    <dbReference type="NCBI Taxonomy" id="1193502"/>
    <lineage>
        <taxon>Bacteria</taxon>
        <taxon>Pseudomonadati</taxon>
        <taxon>Campylobacterota</taxon>
        <taxon>Epsilonproteobacteria</taxon>
        <taxon>Campylobacterales</taxon>
        <taxon>Sulfurospirillaceae</taxon>
        <taxon>Sulfurospirillum</taxon>
    </lineage>
</organism>
<evidence type="ECO:0000256" key="13">
    <source>
        <dbReference type="RuleBase" id="RU003848"/>
    </source>
</evidence>
<feature type="transmembrane region" description="Helical" evidence="14">
    <location>
        <begin position="6"/>
        <end position="23"/>
    </location>
</feature>
<dbReference type="STRING" id="1193502.SHALO_0677"/>
<dbReference type="EMBL" id="CP017111">
    <property type="protein sequence ID" value="AOO64460.1"/>
    <property type="molecule type" value="Genomic_DNA"/>
</dbReference>
<evidence type="ECO:0000256" key="6">
    <source>
        <dbReference type="ARBA" id="ARBA00022989"/>
    </source>
</evidence>
<dbReference type="CDD" id="cd06503">
    <property type="entry name" value="ATP-synt_Fo_b"/>
    <property type="match status" value="1"/>
</dbReference>
<evidence type="ECO:0000256" key="5">
    <source>
        <dbReference type="ARBA" id="ARBA00022781"/>
    </source>
</evidence>
<dbReference type="GO" id="GO:0012505">
    <property type="term" value="C:endomembrane system"/>
    <property type="evidence" value="ECO:0007669"/>
    <property type="project" value="UniProtKB-SubCell"/>
</dbReference>
<keyword evidence="9" id="KW-0066">ATP synthesis</keyword>
<evidence type="ECO:0000256" key="10">
    <source>
        <dbReference type="ARBA" id="ARBA00025198"/>
    </source>
</evidence>
<keyword evidence="8 14" id="KW-0472">Membrane</keyword>
<dbReference type="NCBIfam" id="NF006293">
    <property type="entry name" value="PRK08476.1"/>
    <property type="match status" value="1"/>
</dbReference>
<evidence type="ECO:0000313" key="16">
    <source>
        <dbReference type="Proteomes" id="UP000094609"/>
    </source>
</evidence>
<evidence type="ECO:0000256" key="11">
    <source>
        <dbReference type="ARBA" id="ARBA00025614"/>
    </source>
</evidence>
<dbReference type="GO" id="GO:0046961">
    <property type="term" value="F:proton-transporting ATPase activity, rotational mechanism"/>
    <property type="evidence" value="ECO:0007669"/>
    <property type="project" value="TreeGrafter"/>
</dbReference>
<evidence type="ECO:0000256" key="2">
    <source>
        <dbReference type="ARBA" id="ARBA00022448"/>
    </source>
</evidence>
<dbReference type="GO" id="GO:0016787">
    <property type="term" value="F:hydrolase activity"/>
    <property type="evidence" value="ECO:0007669"/>
    <property type="project" value="UniProtKB-KW"/>
</dbReference>
<reference evidence="16" key="1">
    <citation type="submission" date="2016-08" db="EMBL/GenBank/DDBJ databases">
        <title>Complete genome sequence of the organohalide-respiring Epsilonproteobacterium Sulfurospirillum halorespirans.</title>
        <authorList>
            <person name="Goris T."/>
            <person name="Zimmermann J."/>
            <person name="Schenz B."/>
            <person name="Lemos M."/>
            <person name="Hackermueller J."/>
            <person name="Diekert G."/>
        </authorList>
    </citation>
    <scope>NUCLEOTIDE SEQUENCE [LARGE SCALE GENOMIC DNA]</scope>
    <source>
        <strain>DSM 13726</strain>
        <strain evidence="16">PCE-M2</strain>
    </source>
</reference>
<protein>
    <submittedName>
        <fullName evidence="15">ATP synthase B' chain</fullName>
        <ecNumber evidence="15">3.6.3.14</ecNumber>
    </submittedName>
</protein>
<keyword evidence="16" id="KW-1185">Reference proteome</keyword>
<evidence type="ECO:0000256" key="12">
    <source>
        <dbReference type="ARBA" id="ARBA00037847"/>
    </source>
</evidence>
<accession>A0A1D7THN5</accession>
<dbReference type="PANTHER" id="PTHR33445">
    <property type="entry name" value="ATP SYNTHASE SUBUNIT B', CHLOROPLASTIC"/>
    <property type="match status" value="1"/>
</dbReference>
<keyword evidence="7 13" id="KW-0406">Ion transport</keyword>
<evidence type="ECO:0000256" key="9">
    <source>
        <dbReference type="ARBA" id="ARBA00023310"/>
    </source>
</evidence>
<comment type="function">
    <text evidence="10">F(1)F(0) ATP synthase produces ATP from ADP in the presence of a proton or sodium gradient. F-type ATPases consist of two structural domains, F(1) containing the extramembraneous catalytic core and F(0) containing the membrane proton channel, linked together by a central stalk and a peripheral stalk. During catalysis, ATP synthesis in the catalytic domain of F(1) is coupled via a rotary mechanism of the central stalk subunits to proton translocation.</text>
</comment>